<evidence type="ECO:0000313" key="4">
    <source>
        <dbReference type="EMBL" id="SFE49397.1"/>
    </source>
</evidence>
<organism evidence="4 5">
    <name type="scientific">Alteribacillus iranensis</name>
    <dbReference type="NCBI Taxonomy" id="930128"/>
    <lineage>
        <taxon>Bacteria</taxon>
        <taxon>Bacillati</taxon>
        <taxon>Bacillota</taxon>
        <taxon>Bacilli</taxon>
        <taxon>Bacillales</taxon>
        <taxon>Bacillaceae</taxon>
        <taxon>Alteribacillus</taxon>
    </lineage>
</organism>
<dbReference type="RefSeq" id="WP_091657959.1">
    <property type="nucleotide sequence ID" value="NZ_FONT01000002.1"/>
</dbReference>
<keyword evidence="5" id="KW-1185">Reference proteome</keyword>
<dbReference type="PROSITE" id="PS51272">
    <property type="entry name" value="SLH"/>
    <property type="match status" value="3"/>
</dbReference>
<dbReference type="OrthoDB" id="9809781at2"/>
<protein>
    <submittedName>
        <fullName evidence="4">S-layer homology domain-containing protein</fullName>
    </submittedName>
</protein>
<feature type="domain" description="SLH" evidence="3">
    <location>
        <begin position="479"/>
        <end position="542"/>
    </location>
</feature>
<dbReference type="Pfam" id="PF00395">
    <property type="entry name" value="SLH"/>
    <property type="match status" value="3"/>
</dbReference>
<proteinExistence type="predicted"/>
<keyword evidence="1 2" id="KW-0732">Signal</keyword>
<evidence type="ECO:0000313" key="5">
    <source>
        <dbReference type="Proteomes" id="UP000199516"/>
    </source>
</evidence>
<dbReference type="InterPro" id="IPR018711">
    <property type="entry name" value="NAGPA"/>
</dbReference>
<feature type="domain" description="SLH" evidence="3">
    <location>
        <begin position="544"/>
        <end position="597"/>
    </location>
</feature>
<accession>A0A1I2B063</accession>
<dbReference type="AlphaFoldDB" id="A0A1I2B063"/>
<sequence length="654" mass="70846">MSIKTKLHRGAVSVLSLGFLFTATQADASSFEVSPGVTYEKDAGTGANILKVDLTNDYSQLDVGVPTPLNHLETTSQQARKATSEGHHAVGAINATFFDMGAGNSKLPFSIITVDNEIISFGRISKGREHYRSKPIVFGERSNGKASIGDYQANVSAQVNGKSIKIDTINSDRRSDEAVLFTPSYISNRTETNEYGMEIIVERASGNPGSFSFGDELTGTVTAVRGYKEAGNSRIPENGFVISAVGDKLHSLDSVKEGDTITVNASINDRWKDASFILGSGPQLVKNGEVNITMDPNSWRYTSQTARTAVGVDASGDNVYMVTMDKANIRQLAEYMKKIGSDRALNFDGGGSTTLVARKHGDKYASVMNNLSAGSERSVSATLQAISTAPTSDLSRLILSREGNGTVEIGDQIKVSYLYGTDQYYNPVDINENDVTWTVTNDVGRMKGSTFIAEKAGEGRIRAHYNGEQVGSVSVKVVKPALFKDVSADYWAASEIEYLYEREIIGGYGDGTYRPGMGLKRSQAASMMARAFDLNTANRSNPGFTDVDTDFHAFEDIATVADEGLMRGSGNEFRPNGELTRAQMAVILTRAFNLTSDSTSSFRDVDSDFWAYEEIEALAAHGIAKGSNGKFRPGETVSRAQFAVFMKRALEKFN</sequence>
<dbReference type="PANTHER" id="PTHR43308">
    <property type="entry name" value="OUTER MEMBRANE PROTEIN ALPHA-RELATED"/>
    <property type="match status" value="1"/>
</dbReference>
<dbReference type="STRING" id="930128.SAMN05192532_1022"/>
<reference evidence="4 5" key="1">
    <citation type="submission" date="2016-10" db="EMBL/GenBank/DDBJ databases">
        <authorList>
            <person name="de Groot N.N."/>
        </authorList>
    </citation>
    <scope>NUCLEOTIDE SEQUENCE [LARGE SCALE GENOMIC DNA]</scope>
    <source>
        <strain evidence="4 5">DSM 23995</strain>
    </source>
</reference>
<dbReference type="Proteomes" id="UP000199516">
    <property type="component" value="Unassembled WGS sequence"/>
</dbReference>
<evidence type="ECO:0000259" key="3">
    <source>
        <dbReference type="PROSITE" id="PS51272"/>
    </source>
</evidence>
<evidence type="ECO:0000256" key="2">
    <source>
        <dbReference type="SAM" id="SignalP"/>
    </source>
</evidence>
<name>A0A1I2B063_9BACI</name>
<feature type="domain" description="SLH" evidence="3">
    <location>
        <begin position="598"/>
        <end position="654"/>
    </location>
</feature>
<dbReference type="PANTHER" id="PTHR43308:SF5">
    <property type="entry name" value="S-LAYER PROTEIN _ PEPTIDOGLYCAN ENDO-BETA-N-ACETYLGLUCOSAMINIDASE"/>
    <property type="match status" value="1"/>
</dbReference>
<gene>
    <name evidence="4" type="ORF">SAMN05192532_1022</name>
</gene>
<dbReference type="InterPro" id="IPR001119">
    <property type="entry name" value="SLH_dom"/>
</dbReference>
<dbReference type="InterPro" id="IPR051465">
    <property type="entry name" value="Cell_Envelope_Struct_Comp"/>
</dbReference>
<dbReference type="EMBL" id="FONT01000002">
    <property type="protein sequence ID" value="SFE49397.1"/>
    <property type="molecule type" value="Genomic_DNA"/>
</dbReference>
<dbReference type="Pfam" id="PF09992">
    <property type="entry name" value="NAGPA"/>
    <property type="match status" value="1"/>
</dbReference>
<evidence type="ECO:0000256" key="1">
    <source>
        <dbReference type="ARBA" id="ARBA00022729"/>
    </source>
</evidence>
<feature type="chain" id="PRO_5011704361" evidence="2">
    <location>
        <begin position="29"/>
        <end position="654"/>
    </location>
</feature>
<feature type="signal peptide" evidence="2">
    <location>
        <begin position="1"/>
        <end position="28"/>
    </location>
</feature>